<evidence type="ECO:0000313" key="2">
    <source>
        <dbReference type="EMBL" id="CAF1062160.1"/>
    </source>
</evidence>
<dbReference type="Proteomes" id="UP000663854">
    <property type="component" value="Unassembled WGS sequence"/>
</dbReference>
<organism evidence="4 8">
    <name type="scientific">Rotaria sordida</name>
    <dbReference type="NCBI Taxonomy" id="392033"/>
    <lineage>
        <taxon>Eukaryota</taxon>
        <taxon>Metazoa</taxon>
        <taxon>Spiralia</taxon>
        <taxon>Gnathifera</taxon>
        <taxon>Rotifera</taxon>
        <taxon>Eurotatoria</taxon>
        <taxon>Bdelloidea</taxon>
        <taxon>Philodinida</taxon>
        <taxon>Philodinidae</taxon>
        <taxon>Rotaria</taxon>
    </lineage>
</organism>
<evidence type="ECO:0000313" key="4">
    <source>
        <dbReference type="EMBL" id="CAF1235987.1"/>
    </source>
</evidence>
<accession>A0A814YXM2</accession>
<dbReference type="Proteomes" id="UP000663889">
    <property type="component" value="Unassembled WGS sequence"/>
</dbReference>
<dbReference type="EMBL" id="CAJNOH010000508">
    <property type="protein sequence ID" value="CAF1062160.1"/>
    <property type="molecule type" value="Genomic_DNA"/>
</dbReference>
<comment type="caution">
    <text evidence="4">The sequence shown here is derived from an EMBL/GenBank/DDBJ whole genome shotgun (WGS) entry which is preliminary data.</text>
</comment>
<dbReference type="AlphaFoldDB" id="A0A814YXM2"/>
<evidence type="ECO:0000313" key="6">
    <source>
        <dbReference type="EMBL" id="CAF1272250.1"/>
    </source>
</evidence>
<proteinExistence type="predicted"/>
<dbReference type="EMBL" id="CAJNOL010000924">
    <property type="protein sequence ID" value="CAF1240372.1"/>
    <property type="molecule type" value="Genomic_DNA"/>
</dbReference>
<protein>
    <submittedName>
        <fullName evidence="4">Uncharacterized protein</fullName>
    </submittedName>
</protein>
<dbReference type="EMBL" id="CAJOBD010003398">
    <property type="protein sequence ID" value="CAF3945703.1"/>
    <property type="molecule type" value="Genomic_DNA"/>
</dbReference>
<dbReference type="EMBL" id="CAJNOT010000906">
    <property type="protein sequence ID" value="CAF1106743.1"/>
    <property type="molecule type" value="Genomic_DNA"/>
</dbReference>
<evidence type="ECO:0000313" key="5">
    <source>
        <dbReference type="EMBL" id="CAF1240372.1"/>
    </source>
</evidence>
<keyword evidence="8" id="KW-1185">Reference proteome</keyword>
<dbReference type="EMBL" id="CAJNOL010000910">
    <property type="protein sequence ID" value="CAF1235987.1"/>
    <property type="molecule type" value="Genomic_DNA"/>
</dbReference>
<sequence>MELLLGAAVVGLGVYAYRKHRERRAIANAYITYDYKYYKPQYGYLYYGNAANRYRALPYPYYKTGYYNIPYGY</sequence>
<reference evidence="4" key="1">
    <citation type="submission" date="2021-02" db="EMBL/GenBank/DDBJ databases">
        <authorList>
            <person name="Nowell W R."/>
        </authorList>
    </citation>
    <scope>NUCLEOTIDE SEQUENCE</scope>
</reference>
<dbReference type="Proteomes" id="UP000663870">
    <property type="component" value="Unassembled WGS sequence"/>
</dbReference>
<gene>
    <name evidence="7" type="ORF">JBS370_LOCUS23251</name>
    <name evidence="4" type="ORF">JXQ802_LOCUS26206</name>
    <name evidence="5" type="ORF">JXQ802_LOCUS26426</name>
    <name evidence="2" type="ORF">PYM288_LOCUS17707</name>
    <name evidence="1" type="ORF">RFH988_LOCUS15774</name>
    <name evidence="6" type="ORF">SEV965_LOCUS24813</name>
    <name evidence="3" type="ORF">ZHD862_LOCUS17894</name>
</gene>
<evidence type="ECO:0000313" key="3">
    <source>
        <dbReference type="EMBL" id="CAF1106743.1"/>
    </source>
</evidence>
<dbReference type="Proteomes" id="UP000663836">
    <property type="component" value="Unassembled WGS sequence"/>
</dbReference>
<evidence type="ECO:0000313" key="1">
    <source>
        <dbReference type="EMBL" id="CAF1032217.1"/>
    </source>
</evidence>
<dbReference type="EMBL" id="CAJNOU010001942">
    <property type="protein sequence ID" value="CAF1272250.1"/>
    <property type="molecule type" value="Genomic_DNA"/>
</dbReference>
<dbReference type="EMBL" id="CAJNOO010000781">
    <property type="protein sequence ID" value="CAF1032217.1"/>
    <property type="molecule type" value="Genomic_DNA"/>
</dbReference>
<name>A0A814YXM2_9BILA</name>
<dbReference type="Proteomes" id="UP000663864">
    <property type="component" value="Unassembled WGS sequence"/>
</dbReference>
<evidence type="ECO:0000313" key="7">
    <source>
        <dbReference type="EMBL" id="CAF3945703.1"/>
    </source>
</evidence>
<evidence type="ECO:0000313" key="8">
    <source>
        <dbReference type="Proteomes" id="UP000663870"/>
    </source>
</evidence>
<dbReference type="Proteomes" id="UP000663882">
    <property type="component" value="Unassembled WGS sequence"/>
</dbReference>